<dbReference type="InterPro" id="IPR032322">
    <property type="entry name" value="DUF4850"/>
</dbReference>
<name>A0A132U351_9BACL</name>
<proteinExistence type="predicted"/>
<dbReference type="OrthoDB" id="2606423at2"/>
<dbReference type="AlphaFoldDB" id="A0A132U351"/>
<dbReference type="Pfam" id="PF16142">
    <property type="entry name" value="DUF4850"/>
    <property type="match status" value="1"/>
</dbReference>
<keyword evidence="2" id="KW-1185">Reference proteome</keyword>
<evidence type="ECO:0000313" key="2">
    <source>
        <dbReference type="Proteomes" id="UP000070475"/>
    </source>
</evidence>
<accession>A0A132U351</accession>
<dbReference type="EMBL" id="LIRB01000122">
    <property type="protein sequence ID" value="KWX77978.1"/>
    <property type="molecule type" value="Genomic_DNA"/>
</dbReference>
<gene>
    <name evidence="1" type="ORF">AMQ84_10915</name>
</gene>
<comment type="caution">
    <text evidence="1">The sequence shown here is derived from an EMBL/GenBank/DDBJ whole genome shotgun (WGS) entry which is preliminary data.</text>
</comment>
<dbReference type="PATRIC" id="fig|483937.3.peg.2937"/>
<evidence type="ECO:0000313" key="1">
    <source>
        <dbReference type="EMBL" id="KWX77978.1"/>
    </source>
</evidence>
<protein>
    <submittedName>
        <fullName evidence="1">Uncharacterized protein</fullName>
    </submittedName>
</protein>
<dbReference type="Proteomes" id="UP000070475">
    <property type="component" value="Unassembled WGS sequence"/>
</dbReference>
<organism evidence="1 2">
    <name type="scientific">Paenibacillus riograndensis</name>
    <dbReference type="NCBI Taxonomy" id="483937"/>
    <lineage>
        <taxon>Bacteria</taxon>
        <taxon>Bacillati</taxon>
        <taxon>Bacillota</taxon>
        <taxon>Bacilli</taxon>
        <taxon>Bacillales</taxon>
        <taxon>Paenibacillaceae</taxon>
        <taxon>Paenibacillus</taxon>
        <taxon>Paenibacillus sonchi group</taxon>
    </lineage>
</organism>
<sequence>MSKIPEEWEKQLKQKPFDNTHFTAQMRENVENRLGDPGPKPFKGWRYAAVLLPLAAVILWFGFSSLKPGPPAGSPAAAVMPAVTPQPQESGNMDVIPSGNGQSGARNDHVVGIASNYAAAVSFPSSDAEGVEISLPLTAMISVPVLDDGSSPASYTPPALPGMTFRLPSAMEGKLQAALVFQADTGSAYVLLAPAGWKASAVTGANGSYGVTFADPENPEQTMEYSDNAWGCTGCAVGSIGTYFPGKAGWANENGFTADPPAFLRQETAGTSGADARTVRYALAAETQDYQADGAAYYEEGEWGYLFRKLELTASPGAVAQDVTDTILRFFTTYHGPLLLPAVQNSDTAADYKDYTAESLYHALEQRGMKLSRVPDNEEHLFQKELAGKWPDELLIDKTDTPARPDRLSVYTYDNAEQCAAGLEALKLAINRTTNDGGVRIYPHIFRGGKFLAVYWMGGDSAEPYRYDKAIKLALSSLDSK</sequence>
<dbReference type="RefSeq" id="WP_060860393.1">
    <property type="nucleotide sequence ID" value="NZ_LIRB01000122.1"/>
</dbReference>
<reference evidence="1 2" key="1">
    <citation type="submission" date="2015-08" db="EMBL/GenBank/DDBJ databases">
        <title>Genomes of Paenibacillus riograndensis.</title>
        <authorList>
            <person name="Sant'Anna F.H."/>
            <person name="Souza R."/>
            <person name="Ambrosini A."/>
            <person name="Bach E."/>
            <person name="Fernandes G."/>
            <person name="Balsanelli E."/>
            <person name="Baura V.A."/>
            <person name="Pedrosa F.O."/>
            <person name="Souza E.M."/>
            <person name="Passaglia L."/>
        </authorList>
    </citation>
    <scope>NUCLEOTIDE SEQUENCE [LARGE SCALE GENOMIC DNA]</scope>
    <source>
        <strain evidence="1 2">CAS34</strain>
    </source>
</reference>